<gene>
    <name evidence="2" type="ORF">M124_4323</name>
</gene>
<sequence length="424" mass="48061">MKLKYLLAACTAFFLVSCSNDDELSQPPQHGDIVGLNIKDAKYIYTSGTNTRSSSAQYRQIKKDGRDMELSWIDNKGDTIRISGSFSIWDINKKYLMFTGGDINYRPTYDEDGFLLPNEERIGGYSYLVDKSTEAIYDLGAGLNGENAVTDNKGNIYVMANMENNMGGGRLYKIHTQDISNLKLELYADNSLSFVVNNKGTCFYGYRYIRPSYGTQQFIISNFIPHTEYGNAFVSHDNEDLYLTAVSGEHESYKLVVSKLNENKELQSQIMAETESLDYWGRPQPNDIQVKWNERRATMLINVYGRTYEYILATRTLTEIPVNLNGFFNTDYSTYLTANALYARKSVDKLDIIALENYSIKELDLSSKGIDFRSIYTMEGSDLLYFAGFQYSTSQSVIGTIDIDGNVEITESTPNPITNIIQIN</sequence>
<reference evidence="2 3" key="1">
    <citation type="submission" date="2014-02" db="EMBL/GenBank/DDBJ databases">
        <authorList>
            <person name="Sears C."/>
            <person name="Carroll K."/>
            <person name="Sack B.R."/>
            <person name="Qadri F."/>
            <person name="Myers L.L."/>
            <person name="Chung G.-T."/>
            <person name="Escheverria P."/>
            <person name="Fraser C.M."/>
            <person name="Sadzewicz L."/>
            <person name="Shefchek K.A."/>
            <person name="Tallon L."/>
            <person name="Das S.P."/>
            <person name="Daugherty S."/>
            <person name="Mongodin E.F."/>
        </authorList>
    </citation>
    <scope>NUCLEOTIDE SEQUENCE [LARGE SCALE GENOMIC DNA]</scope>
    <source>
        <strain evidence="3">3988T(B)14</strain>
    </source>
</reference>
<accession>A0A015USJ9</accession>
<dbReference type="PATRIC" id="fig|1339315.3.peg.283"/>
<dbReference type="Proteomes" id="UP000020529">
    <property type="component" value="Unassembled WGS sequence"/>
</dbReference>
<dbReference type="AlphaFoldDB" id="A0A015USJ9"/>
<dbReference type="PROSITE" id="PS51257">
    <property type="entry name" value="PROKAR_LIPOPROTEIN"/>
    <property type="match status" value="1"/>
</dbReference>
<proteinExistence type="predicted"/>
<keyword evidence="1" id="KW-0732">Signal</keyword>
<evidence type="ECO:0000313" key="3">
    <source>
        <dbReference type="Proteomes" id="UP000020529"/>
    </source>
</evidence>
<evidence type="ECO:0008006" key="4">
    <source>
        <dbReference type="Google" id="ProtNLM"/>
    </source>
</evidence>
<organism evidence="2 3">
    <name type="scientific">Bacteroides fragilis str. 3988T(B)14</name>
    <dbReference type="NCBI Taxonomy" id="1339315"/>
    <lineage>
        <taxon>Bacteria</taxon>
        <taxon>Pseudomonadati</taxon>
        <taxon>Bacteroidota</taxon>
        <taxon>Bacteroidia</taxon>
        <taxon>Bacteroidales</taxon>
        <taxon>Bacteroidaceae</taxon>
        <taxon>Bacteroides</taxon>
    </lineage>
</organism>
<protein>
    <recommendedName>
        <fullName evidence="4">DUF4374 domain-containing protein</fullName>
    </recommendedName>
</protein>
<feature type="signal peptide" evidence="1">
    <location>
        <begin position="1"/>
        <end position="21"/>
    </location>
</feature>
<feature type="chain" id="PRO_5001480079" description="DUF4374 domain-containing protein" evidence="1">
    <location>
        <begin position="22"/>
        <end position="424"/>
    </location>
</feature>
<name>A0A015USJ9_BACFG</name>
<comment type="caution">
    <text evidence="2">The sequence shown here is derived from an EMBL/GenBank/DDBJ whole genome shotgun (WGS) entry which is preliminary data.</text>
</comment>
<evidence type="ECO:0000256" key="1">
    <source>
        <dbReference type="SAM" id="SignalP"/>
    </source>
</evidence>
<dbReference type="EMBL" id="JGCY01000098">
    <property type="protein sequence ID" value="EXY76788.1"/>
    <property type="molecule type" value="Genomic_DNA"/>
</dbReference>
<dbReference type="RefSeq" id="WP_016267067.1">
    <property type="nucleotide sequence ID" value="NZ_JGCY01000098.1"/>
</dbReference>
<evidence type="ECO:0000313" key="2">
    <source>
        <dbReference type="EMBL" id="EXY76788.1"/>
    </source>
</evidence>